<dbReference type="SUPFAM" id="SSF51004">
    <property type="entry name" value="C-terminal (heme d1) domain of cytochrome cd1-nitrite reductase"/>
    <property type="match status" value="1"/>
</dbReference>
<dbReference type="Proteomes" id="UP000646365">
    <property type="component" value="Unassembled WGS sequence"/>
</dbReference>
<reference evidence="2" key="2">
    <citation type="submission" date="2020-09" db="EMBL/GenBank/DDBJ databases">
        <authorList>
            <person name="Sun Q."/>
            <person name="Zhou Y."/>
        </authorList>
    </citation>
    <scope>NUCLEOTIDE SEQUENCE</scope>
    <source>
        <strain evidence="2">CGMCC 1.15725</strain>
    </source>
</reference>
<proteinExistence type="predicted"/>
<protein>
    <recommendedName>
        <fullName evidence="4">YncE family protein</fullName>
    </recommendedName>
</protein>
<name>A0A8J3E215_9PROT</name>
<reference evidence="2" key="1">
    <citation type="journal article" date="2014" name="Int. J. Syst. Evol. Microbiol.">
        <title>Complete genome sequence of Corynebacterium casei LMG S-19264T (=DSM 44701T), isolated from a smear-ripened cheese.</title>
        <authorList>
            <consortium name="US DOE Joint Genome Institute (JGI-PGF)"/>
            <person name="Walter F."/>
            <person name="Albersmeier A."/>
            <person name="Kalinowski J."/>
            <person name="Ruckert C."/>
        </authorList>
    </citation>
    <scope>NUCLEOTIDE SEQUENCE</scope>
    <source>
        <strain evidence="2">CGMCC 1.15725</strain>
    </source>
</reference>
<dbReference type="InterPro" id="IPR015943">
    <property type="entry name" value="WD40/YVTN_repeat-like_dom_sf"/>
</dbReference>
<dbReference type="InterPro" id="IPR051200">
    <property type="entry name" value="Host-pathogen_enzymatic-act"/>
</dbReference>
<evidence type="ECO:0008006" key="4">
    <source>
        <dbReference type="Google" id="ProtNLM"/>
    </source>
</evidence>
<feature type="signal peptide" evidence="1">
    <location>
        <begin position="1"/>
        <end position="23"/>
    </location>
</feature>
<dbReference type="EMBL" id="BMJQ01000002">
    <property type="protein sequence ID" value="GGF06805.1"/>
    <property type="molecule type" value="Genomic_DNA"/>
</dbReference>
<dbReference type="Gene3D" id="2.130.10.10">
    <property type="entry name" value="YVTN repeat-like/Quinoprotein amine dehydrogenase"/>
    <property type="match status" value="2"/>
</dbReference>
<comment type="caution">
    <text evidence="2">The sequence shown here is derived from an EMBL/GenBank/DDBJ whole genome shotgun (WGS) entry which is preliminary data.</text>
</comment>
<dbReference type="PANTHER" id="PTHR47197">
    <property type="entry name" value="PROTEIN NIRF"/>
    <property type="match status" value="1"/>
</dbReference>
<dbReference type="PROSITE" id="PS51257">
    <property type="entry name" value="PROKAR_LIPOPROTEIN"/>
    <property type="match status" value="1"/>
</dbReference>
<feature type="chain" id="PRO_5035163786" description="YncE family protein" evidence="1">
    <location>
        <begin position="24"/>
        <end position="363"/>
    </location>
</feature>
<evidence type="ECO:0000313" key="3">
    <source>
        <dbReference type="Proteomes" id="UP000646365"/>
    </source>
</evidence>
<evidence type="ECO:0000256" key="1">
    <source>
        <dbReference type="SAM" id="SignalP"/>
    </source>
</evidence>
<dbReference type="RefSeq" id="WP_189043187.1">
    <property type="nucleotide sequence ID" value="NZ_BMJQ01000002.1"/>
</dbReference>
<accession>A0A8J3E215</accession>
<evidence type="ECO:0000313" key="2">
    <source>
        <dbReference type="EMBL" id="GGF06805.1"/>
    </source>
</evidence>
<sequence>MSLLRWTLCSAIAFSACLGVAHAQSYQRIGTIPIPGQPLEQFDISWVDPTTETYFLADRSNAALDIFNAATGTLVARVPGFAGFNKAKGTDVAGPDGVVVVGDEAWVGDGNSTVKVVDLNLNQVVDVVSTGGKKRADELAYDPRHHVIAIANDADSPPFISLISTVHTNRHVVKKIPFPAATNGIEQTVWNPNTGFFYTSIPQVGGYPDNGAIAVTDPVSGTVLTNFPVEKCQPAGLALGPNNTLFVGCGSASVVNKDPPQVLVLNAANGDLVDRFTSFGGADEVWFNPGDRNFYVAANGNPTGGVLGIVSTTSNSVVGTVPTSKGSHSVAADPVNNHVFVPLPANPSDPQCLAGCVGIYGLK</sequence>
<organism evidence="2 3">
    <name type="scientific">Aliidongia dinghuensis</name>
    <dbReference type="NCBI Taxonomy" id="1867774"/>
    <lineage>
        <taxon>Bacteria</taxon>
        <taxon>Pseudomonadati</taxon>
        <taxon>Pseudomonadota</taxon>
        <taxon>Alphaproteobacteria</taxon>
        <taxon>Rhodospirillales</taxon>
        <taxon>Dongiaceae</taxon>
        <taxon>Aliidongia</taxon>
    </lineage>
</organism>
<keyword evidence="3" id="KW-1185">Reference proteome</keyword>
<dbReference type="PANTHER" id="PTHR47197:SF3">
    <property type="entry name" value="DIHYDRO-HEME D1 DEHYDROGENASE"/>
    <property type="match status" value="1"/>
</dbReference>
<gene>
    <name evidence="2" type="ORF">GCM10011611_10370</name>
</gene>
<keyword evidence="1" id="KW-0732">Signal</keyword>
<dbReference type="AlphaFoldDB" id="A0A8J3E215"/>
<dbReference type="InterPro" id="IPR011048">
    <property type="entry name" value="Haem_d1_sf"/>
</dbReference>